<dbReference type="Pfam" id="PF02298">
    <property type="entry name" value="Cu_bind_like"/>
    <property type="match status" value="1"/>
</dbReference>
<dbReference type="EMBL" id="BPVZ01000028">
    <property type="protein sequence ID" value="GKV08264.1"/>
    <property type="molecule type" value="Genomic_DNA"/>
</dbReference>
<keyword evidence="3" id="KW-0325">Glycoprotein</keyword>
<keyword evidence="2" id="KW-1015">Disulfide bond</keyword>
<dbReference type="PANTHER" id="PTHR33021">
    <property type="entry name" value="BLUE COPPER PROTEIN"/>
    <property type="match status" value="1"/>
</dbReference>
<evidence type="ECO:0000313" key="8">
    <source>
        <dbReference type="EMBL" id="GKV08264.1"/>
    </source>
</evidence>
<dbReference type="AlphaFoldDB" id="A0AAV5JA07"/>
<dbReference type="Gene3D" id="2.60.40.420">
    <property type="entry name" value="Cupredoxins - blue copper proteins"/>
    <property type="match status" value="1"/>
</dbReference>
<feature type="domain" description="Phytocyanin" evidence="7">
    <location>
        <begin position="26"/>
        <end position="125"/>
    </location>
</feature>
<evidence type="ECO:0000259" key="7">
    <source>
        <dbReference type="PROSITE" id="PS51485"/>
    </source>
</evidence>
<sequence length="166" mass="18737">MDGLMKTALWLVSLANILKAAQGENIHFVGGGKYNWAPNVNFTEWSSDEHFYVKDWLYFGFDKNMYNVLEVNETSYEKCIDTDFITNITKGGRDVFQLSEVRQYFFISGRGFCFNGLKVAVNVEDVPPKPSPSSPKNASSSISCCRVCLLLTAFWTFVSPFILLLG</sequence>
<dbReference type="GO" id="GO:0005886">
    <property type="term" value="C:plasma membrane"/>
    <property type="evidence" value="ECO:0007669"/>
    <property type="project" value="TreeGrafter"/>
</dbReference>
<dbReference type="InterPro" id="IPR039391">
    <property type="entry name" value="Phytocyanin-like"/>
</dbReference>
<feature type="chain" id="PRO_5043697277" description="Phytocyanin domain-containing protein" evidence="6">
    <location>
        <begin position="24"/>
        <end position="166"/>
    </location>
</feature>
<protein>
    <recommendedName>
        <fullName evidence="7">Phytocyanin domain-containing protein</fullName>
    </recommendedName>
</protein>
<evidence type="ECO:0000256" key="6">
    <source>
        <dbReference type="SAM" id="SignalP"/>
    </source>
</evidence>
<accession>A0AAV5JA07</accession>
<keyword evidence="1 6" id="KW-0732">Signal</keyword>
<comment type="similarity">
    <text evidence="4">Belongs to the early nodulin-like (ENODL) family.</text>
</comment>
<name>A0AAV5JA07_9ROSI</name>
<evidence type="ECO:0000256" key="3">
    <source>
        <dbReference type="ARBA" id="ARBA00023180"/>
    </source>
</evidence>
<feature type="signal peptide" evidence="6">
    <location>
        <begin position="1"/>
        <end position="23"/>
    </location>
</feature>
<evidence type="ECO:0000256" key="5">
    <source>
        <dbReference type="ARBA" id="ARBA00037626"/>
    </source>
</evidence>
<evidence type="ECO:0000256" key="1">
    <source>
        <dbReference type="ARBA" id="ARBA00022729"/>
    </source>
</evidence>
<organism evidence="8 9">
    <name type="scientific">Rubroshorea leprosula</name>
    <dbReference type="NCBI Taxonomy" id="152421"/>
    <lineage>
        <taxon>Eukaryota</taxon>
        <taxon>Viridiplantae</taxon>
        <taxon>Streptophyta</taxon>
        <taxon>Embryophyta</taxon>
        <taxon>Tracheophyta</taxon>
        <taxon>Spermatophyta</taxon>
        <taxon>Magnoliopsida</taxon>
        <taxon>eudicotyledons</taxon>
        <taxon>Gunneridae</taxon>
        <taxon>Pentapetalae</taxon>
        <taxon>rosids</taxon>
        <taxon>malvids</taxon>
        <taxon>Malvales</taxon>
        <taxon>Dipterocarpaceae</taxon>
        <taxon>Rubroshorea</taxon>
    </lineage>
</organism>
<dbReference type="Proteomes" id="UP001054252">
    <property type="component" value="Unassembled WGS sequence"/>
</dbReference>
<evidence type="ECO:0000313" key="9">
    <source>
        <dbReference type="Proteomes" id="UP001054252"/>
    </source>
</evidence>
<dbReference type="FunFam" id="2.60.40.420:FF:000018">
    <property type="entry name" value="Lamin-like protein"/>
    <property type="match status" value="1"/>
</dbReference>
<dbReference type="PROSITE" id="PS51485">
    <property type="entry name" value="PHYTOCYANIN"/>
    <property type="match status" value="1"/>
</dbReference>
<keyword evidence="9" id="KW-1185">Reference proteome</keyword>
<gene>
    <name evidence="8" type="ORF">SLEP1_g19921</name>
</gene>
<dbReference type="PANTHER" id="PTHR33021:SF262">
    <property type="entry name" value="EARLY NODULIN-LIKE PROTEIN 20"/>
    <property type="match status" value="1"/>
</dbReference>
<comment type="caution">
    <text evidence="8">The sequence shown here is derived from an EMBL/GenBank/DDBJ whole genome shotgun (WGS) entry which is preliminary data.</text>
</comment>
<evidence type="ECO:0000256" key="2">
    <source>
        <dbReference type="ARBA" id="ARBA00023157"/>
    </source>
</evidence>
<comment type="function">
    <text evidence="5">May act as a carbohydrate transporter.</text>
</comment>
<dbReference type="GO" id="GO:0009055">
    <property type="term" value="F:electron transfer activity"/>
    <property type="evidence" value="ECO:0007669"/>
    <property type="project" value="InterPro"/>
</dbReference>
<proteinExistence type="inferred from homology"/>
<dbReference type="SUPFAM" id="SSF49503">
    <property type="entry name" value="Cupredoxins"/>
    <property type="match status" value="1"/>
</dbReference>
<dbReference type="InterPro" id="IPR003245">
    <property type="entry name" value="Phytocyanin_dom"/>
</dbReference>
<dbReference type="InterPro" id="IPR008972">
    <property type="entry name" value="Cupredoxin"/>
</dbReference>
<reference evidence="8 9" key="1">
    <citation type="journal article" date="2021" name="Commun. Biol.">
        <title>The genome of Shorea leprosula (Dipterocarpaceae) highlights the ecological relevance of drought in aseasonal tropical rainforests.</title>
        <authorList>
            <person name="Ng K.K.S."/>
            <person name="Kobayashi M.J."/>
            <person name="Fawcett J.A."/>
            <person name="Hatakeyama M."/>
            <person name="Paape T."/>
            <person name="Ng C.H."/>
            <person name="Ang C.C."/>
            <person name="Tnah L.H."/>
            <person name="Lee C.T."/>
            <person name="Nishiyama T."/>
            <person name="Sese J."/>
            <person name="O'Brien M.J."/>
            <person name="Copetti D."/>
            <person name="Mohd Noor M.I."/>
            <person name="Ong R.C."/>
            <person name="Putra M."/>
            <person name="Sireger I.Z."/>
            <person name="Indrioko S."/>
            <person name="Kosugi Y."/>
            <person name="Izuno A."/>
            <person name="Isagi Y."/>
            <person name="Lee S.L."/>
            <person name="Shimizu K.K."/>
        </authorList>
    </citation>
    <scope>NUCLEOTIDE SEQUENCE [LARGE SCALE GENOMIC DNA]</scope>
    <source>
        <strain evidence="8">214</strain>
    </source>
</reference>
<evidence type="ECO:0000256" key="4">
    <source>
        <dbReference type="ARBA" id="ARBA00035011"/>
    </source>
</evidence>